<proteinExistence type="predicted"/>
<gene>
    <name evidence="2" type="ORF">PR048_021902</name>
</gene>
<keyword evidence="3" id="KW-1185">Reference proteome</keyword>
<name>A0ABQ9GZM0_9NEOP</name>
<sequence>MLCHSCLLGITAVQSVFKKWAAASCCCTHEPLLFTHPRRAHNASWPPKVNTASTAIISLRYWRAAAAEFALASGLPAVPPPPFAMYVLVVTDRQDSPARAQKECRVKRFGRLFEILIADESGARTGKRETLEKTHRLAASYGTIPTCENQGATSPGIEPMVHIVGGEYSNHYTTRSDCSSTTPPYLGEPGLVPGVIAPGFPHVRIAPDDAVGWRGFLGDIPFLPALAVNSLDCRQLRYLTKELLSHLRQQRVGTPFDNQRLVNYTTAGNAANREFFASCECRGKTAACSANPRRTRQQNGVTDKKHNGTPFSNQRLVTCSPVGNPANGKHFVGNLVARHKDLFYASTQDKTPNLKAPANLRNPASAPHAYAISPSHPGHRIDKCTDTKWRCGSFDVHYGIKEDLAMFLGNLPPRDFYASPQSINSGCWRTVTNKSLTNHIPGIFFWATCQANVQAMEAVVPIVQ</sequence>
<evidence type="ECO:0000256" key="1">
    <source>
        <dbReference type="SAM" id="MobiDB-lite"/>
    </source>
</evidence>
<protein>
    <submittedName>
        <fullName evidence="2">Uncharacterized protein</fullName>
    </submittedName>
</protein>
<evidence type="ECO:0000313" key="3">
    <source>
        <dbReference type="Proteomes" id="UP001159363"/>
    </source>
</evidence>
<feature type="region of interest" description="Disordered" evidence="1">
    <location>
        <begin position="292"/>
        <end position="315"/>
    </location>
</feature>
<dbReference type="Proteomes" id="UP001159363">
    <property type="component" value="Chromosome 7"/>
</dbReference>
<organism evidence="2 3">
    <name type="scientific">Dryococelus australis</name>
    <dbReference type="NCBI Taxonomy" id="614101"/>
    <lineage>
        <taxon>Eukaryota</taxon>
        <taxon>Metazoa</taxon>
        <taxon>Ecdysozoa</taxon>
        <taxon>Arthropoda</taxon>
        <taxon>Hexapoda</taxon>
        <taxon>Insecta</taxon>
        <taxon>Pterygota</taxon>
        <taxon>Neoptera</taxon>
        <taxon>Polyneoptera</taxon>
        <taxon>Phasmatodea</taxon>
        <taxon>Verophasmatodea</taxon>
        <taxon>Anareolatae</taxon>
        <taxon>Phasmatidae</taxon>
        <taxon>Eurycanthinae</taxon>
        <taxon>Dryococelus</taxon>
    </lineage>
</organism>
<dbReference type="EMBL" id="JARBHB010000008">
    <property type="protein sequence ID" value="KAJ8877447.1"/>
    <property type="molecule type" value="Genomic_DNA"/>
</dbReference>
<reference evidence="2 3" key="1">
    <citation type="submission" date="2023-02" db="EMBL/GenBank/DDBJ databases">
        <title>LHISI_Scaffold_Assembly.</title>
        <authorList>
            <person name="Stuart O.P."/>
            <person name="Cleave R."/>
            <person name="Magrath M.J.L."/>
            <person name="Mikheyev A.S."/>
        </authorList>
    </citation>
    <scope>NUCLEOTIDE SEQUENCE [LARGE SCALE GENOMIC DNA]</scope>
    <source>
        <strain evidence="2">Daus_M_001</strain>
        <tissue evidence="2">Leg muscle</tissue>
    </source>
</reference>
<evidence type="ECO:0000313" key="2">
    <source>
        <dbReference type="EMBL" id="KAJ8877447.1"/>
    </source>
</evidence>
<accession>A0ABQ9GZM0</accession>
<comment type="caution">
    <text evidence="2">The sequence shown here is derived from an EMBL/GenBank/DDBJ whole genome shotgun (WGS) entry which is preliminary data.</text>
</comment>